<dbReference type="InterPro" id="IPR003673">
    <property type="entry name" value="CoA-Trfase_fam_III"/>
</dbReference>
<feature type="domain" description="Creatinase N-terminal" evidence="3">
    <location>
        <begin position="12"/>
        <end position="153"/>
    </location>
</feature>
<comment type="similarity">
    <text evidence="1">Belongs to the CoA-transferase III family.</text>
</comment>
<dbReference type="GO" id="GO:0016740">
    <property type="term" value="F:transferase activity"/>
    <property type="evidence" value="ECO:0007669"/>
    <property type="project" value="UniProtKB-KW"/>
</dbReference>
<dbReference type="Gene3D" id="3.30.1540.10">
    <property type="entry name" value="formyl-coa transferase, domain 3"/>
    <property type="match status" value="1"/>
</dbReference>
<evidence type="ECO:0000313" key="4">
    <source>
        <dbReference type="EMBL" id="PMD60761.1"/>
    </source>
</evidence>
<dbReference type="RefSeq" id="XP_024737665.1">
    <property type="nucleotide sequence ID" value="XM_024883033.1"/>
</dbReference>
<dbReference type="Pfam" id="PF01321">
    <property type="entry name" value="Creatinase_N"/>
    <property type="match status" value="1"/>
</dbReference>
<dbReference type="Pfam" id="PF02515">
    <property type="entry name" value="CoA_transf_3"/>
    <property type="match status" value="2"/>
</dbReference>
<dbReference type="PANTHER" id="PTHR48228:SF4">
    <property type="entry name" value="BLR3030 PROTEIN"/>
    <property type="match status" value="1"/>
</dbReference>
<dbReference type="STRING" id="1095630.A0A2J6TCL8"/>
<dbReference type="Gene3D" id="3.40.350.10">
    <property type="entry name" value="Creatinase/prolidase N-terminal domain"/>
    <property type="match status" value="1"/>
</dbReference>
<name>A0A2J6TCL8_9HELO</name>
<proteinExistence type="inferred from homology"/>
<dbReference type="AlphaFoldDB" id="A0A2J6TCL8"/>
<gene>
    <name evidence="4" type="ORF">K444DRAFT_629239</name>
</gene>
<dbReference type="OrthoDB" id="9995434at2759"/>
<dbReference type="SUPFAM" id="SSF53092">
    <property type="entry name" value="Creatinase/prolidase N-terminal domain"/>
    <property type="match status" value="1"/>
</dbReference>
<evidence type="ECO:0000256" key="1">
    <source>
        <dbReference type="ARBA" id="ARBA00008383"/>
    </source>
</evidence>
<accession>A0A2J6TCL8</accession>
<dbReference type="GeneID" id="36591110"/>
<dbReference type="Gene3D" id="3.40.50.10540">
    <property type="entry name" value="Crotonobetainyl-coa:carnitine coa-transferase, domain 1"/>
    <property type="match status" value="2"/>
</dbReference>
<keyword evidence="5" id="KW-1185">Reference proteome</keyword>
<organism evidence="4 5">
    <name type="scientific">Hyaloscypha bicolor E</name>
    <dbReference type="NCBI Taxonomy" id="1095630"/>
    <lineage>
        <taxon>Eukaryota</taxon>
        <taxon>Fungi</taxon>
        <taxon>Dikarya</taxon>
        <taxon>Ascomycota</taxon>
        <taxon>Pezizomycotina</taxon>
        <taxon>Leotiomycetes</taxon>
        <taxon>Helotiales</taxon>
        <taxon>Hyaloscyphaceae</taxon>
        <taxon>Hyaloscypha</taxon>
        <taxon>Hyaloscypha bicolor</taxon>
    </lineage>
</organism>
<dbReference type="InterPro" id="IPR050509">
    <property type="entry name" value="CoA-transferase_III"/>
</dbReference>
<evidence type="ECO:0000313" key="5">
    <source>
        <dbReference type="Proteomes" id="UP000235371"/>
    </source>
</evidence>
<dbReference type="InterPro" id="IPR029149">
    <property type="entry name" value="Creatin/AminoP/Spt16_N"/>
</dbReference>
<protein>
    <submittedName>
        <fullName evidence="4">CoA-transferase family III</fullName>
    </submittedName>
</protein>
<sequence>MASQSSKTPPPRVSRWNEAASEADVDVIITLKPESVFHASGFNQIITSDPPGVIAPANRKPILLVNVTRLLTAGEKSFLPDIRGYGRSYNEPSFASDLFGGILKVMTELGLKSGKIGIEYDSLTVKHYFRLGEILPNATFVDVTSKVYGFRLIEDPDEIANVPIAAESATAGLTAMPLQGIRVLETGATPAARLAGVLLADQGADIFSLDHGRLSNGGLDDYLDRGKLLLPAAVLSSVEGIDIIIAGSEPSARSVESQISLSFPAVAPGEVEFDLPPDASDDLLNALVGFYTDLGVTSKLLGRSVTYTPLPLCTVYAAVLGVVASMAALTDRERCGVGRDIVIPRLAAGLSAVGVLALDLEGVEPYLLPPGLLTLPPELMVEVPKARSDESHMIWLVNRLNPTAGCYRSADGRLLTPVTTVNRRLAIRMFELLGLYKHVKEMGIVDASPYDPASELVADRNIALPQGMRNDLNIKLAALMEKAFSTKSAVEWEELFAEAQVPCAIVQDFPEWMRSSWARESGLVEEIAGLDRPQLGRSASVQSAQPYPPLQPGRRLAAATTTSSKVQHPSGASGASGAASAGLKPLVGYVVVDLANVIAGPACGRLLAELGATVYKIDTTRPDHQPLVTIIWAGDVGQGKQSILVDLRTPAGREVLERLVATADIVVINATDSGTERLGLSRAQLAKINPRAIGIQVSAFKGERPSGHDDRPGYDPLLQAATGIMSRFGTKDMPLLHGIASCVDYLTGYLGAFAALVGLQARERRGDQKGDWTETSLARGAALVQFPFQAGPGAATAHGPRAIGPSATARLHQLTDGWVFAEATDDLSEAMRGLTVKEATEFLRERDALVVPVLTIAALKQRYMDKPSETVRFRRTKCGGLETTALEPTWFRFNGQNLAPVAAAVPPGSAYTEVLLSLGFTSAEIQTMLTEKIIGQPNWRHLAENKDTDMQ</sequence>
<dbReference type="PANTHER" id="PTHR48228">
    <property type="entry name" value="SUCCINYL-COA--D-CITRAMALATE COA-TRANSFERASE"/>
    <property type="match status" value="1"/>
</dbReference>
<dbReference type="SUPFAM" id="SSF89796">
    <property type="entry name" value="CoA-transferase family III (CaiB/BaiF)"/>
    <property type="match status" value="2"/>
</dbReference>
<evidence type="ECO:0000256" key="2">
    <source>
        <dbReference type="SAM" id="MobiDB-lite"/>
    </source>
</evidence>
<dbReference type="Proteomes" id="UP000235371">
    <property type="component" value="Unassembled WGS sequence"/>
</dbReference>
<feature type="region of interest" description="Disordered" evidence="2">
    <location>
        <begin position="538"/>
        <end position="577"/>
    </location>
</feature>
<reference evidence="4 5" key="1">
    <citation type="submission" date="2016-04" db="EMBL/GenBank/DDBJ databases">
        <title>A degradative enzymes factory behind the ericoid mycorrhizal symbiosis.</title>
        <authorList>
            <consortium name="DOE Joint Genome Institute"/>
            <person name="Martino E."/>
            <person name="Morin E."/>
            <person name="Grelet G."/>
            <person name="Kuo A."/>
            <person name="Kohler A."/>
            <person name="Daghino S."/>
            <person name="Barry K."/>
            <person name="Choi C."/>
            <person name="Cichocki N."/>
            <person name="Clum A."/>
            <person name="Copeland A."/>
            <person name="Hainaut M."/>
            <person name="Haridas S."/>
            <person name="Labutti K."/>
            <person name="Lindquist E."/>
            <person name="Lipzen A."/>
            <person name="Khouja H.-R."/>
            <person name="Murat C."/>
            <person name="Ohm R."/>
            <person name="Olson A."/>
            <person name="Spatafora J."/>
            <person name="Veneault-Fourrey C."/>
            <person name="Henrissat B."/>
            <person name="Grigoriev I."/>
            <person name="Martin F."/>
            <person name="Perotto S."/>
        </authorList>
    </citation>
    <scope>NUCLEOTIDE SEQUENCE [LARGE SCALE GENOMIC DNA]</scope>
    <source>
        <strain evidence="4 5">E</strain>
    </source>
</reference>
<dbReference type="InterPro" id="IPR000587">
    <property type="entry name" value="Creatinase_N"/>
</dbReference>
<dbReference type="EMBL" id="KZ613788">
    <property type="protein sequence ID" value="PMD60761.1"/>
    <property type="molecule type" value="Genomic_DNA"/>
</dbReference>
<dbReference type="InParanoid" id="A0A2J6TCL8"/>
<dbReference type="InterPro" id="IPR023606">
    <property type="entry name" value="CoA-Trfase_III_dom_1_sf"/>
</dbReference>
<keyword evidence="4" id="KW-0808">Transferase</keyword>
<evidence type="ECO:0000259" key="3">
    <source>
        <dbReference type="Pfam" id="PF01321"/>
    </source>
</evidence>
<dbReference type="InterPro" id="IPR044855">
    <property type="entry name" value="CoA-Trfase_III_dom3_sf"/>
</dbReference>